<gene>
    <name evidence="1" type="ORF">TM35_000391310</name>
</gene>
<dbReference type="GeneID" id="39989427"/>
<organism evidence="1 2">
    <name type="scientific">Trypanosoma theileri</name>
    <dbReference type="NCBI Taxonomy" id="67003"/>
    <lineage>
        <taxon>Eukaryota</taxon>
        <taxon>Discoba</taxon>
        <taxon>Euglenozoa</taxon>
        <taxon>Kinetoplastea</taxon>
        <taxon>Metakinetoplastina</taxon>
        <taxon>Trypanosomatida</taxon>
        <taxon>Trypanosomatidae</taxon>
        <taxon>Trypanosoma</taxon>
    </lineage>
</organism>
<dbReference type="AlphaFoldDB" id="A0A1X0NJX4"/>
<keyword evidence="2" id="KW-1185">Reference proteome</keyword>
<reference evidence="1 2" key="1">
    <citation type="submission" date="2017-03" db="EMBL/GenBank/DDBJ databases">
        <title>An alternative strategy for trypanosome survival in the mammalian bloodstream revealed through genome and transcriptome analysis of the ubiquitous bovine parasite Trypanosoma (Megatrypanum) theileri.</title>
        <authorList>
            <person name="Kelly S."/>
            <person name="Ivens A."/>
            <person name="Mott A."/>
            <person name="O'Neill E."/>
            <person name="Emms D."/>
            <person name="Macleod O."/>
            <person name="Voorheis P."/>
            <person name="Matthews J."/>
            <person name="Matthews K."/>
            <person name="Carrington M."/>
        </authorList>
    </citation>
    <scope>NUCLEOTIDE SEQUENCE [LARGE SCALE GENOMIC DNA]</scope>
    <source>
        <strain evidence="1">Edinburgh</strain>
    </source>
</reference>
<dbReference type="VEuPathDB" id="TriTrypDB:TM35_000391310"/>
<dbReference type="EMBL" id="NBCO01000039">
    <property type="protein sequence ID" value="ORC84957.1"/>
    <property type="molecule type" value="Genomic_DNA"/>
</dbReference>
<proteinExistence type="predicted"/>
<accession>A0A1X0NJX4</accession>
<comment type="caution">
    <text evidence="1">The sequence shown here is derived from an EMBL/GenBank/DDBJ whole genome shotgun (WGS) entry which is preliminary data.</text>
</comment>
<protein>
    <submittedName>
        <fullName evidence="1">Uncharacterized protein</fullName>
    </submittedName>
</protein>
<evidence type="ECO:0000313" key="2">
    <source>
        <dbReference type="Proteomes" id="UP000192257"/>
    </source>
</evidence>
<feature type="non-terminal residue" evidence="1">
    <location>
        <position position="1"/>
    </location>
</feature>
<dbReference type="RefSeq" id="XP_028879023.1">
    <property type="nucleotide sequence ID" value="XM_029029647.1"/>
</dbReference>
<dbReference type="Proteomes" id="UP000192257">
    <property type="component" value="Unassembled WGS sequence"/>
</dbReference>
<evidence type="ECO:0000313" key="1">
    <source>
        <dbReference type="EMBL" id="ORC84957.1"/>
    </source>
</evidence>
<name>A0A1X0NJX4_9TRYP</name>
<sequence length="124" mass="14085">RSPSLRFPFFRLQEKVKKCSFRETMKHEKPRAKKNIFPTPFVPAHFRELYPCRLPFGGCKILARPFFFCNQRGGSEPPTIGGAIVAKPLRGRGRHKTPRRVPPPPVLDDGSATCCDAEVRHLNS</sequence>